<dbReference type="InterPro" id="IPR036055">
    <property type="entry name" value="LDL_receptor-like_sf"/>
</dbReference>
<organism evidence="5 6">
    <name type="scientific">Ciona savignyi</name>
    <name type="common">Pacific transparent sea squirt</name>
    <dbReference type="NCBI Taxonomy" id="51511"/>
    <lineage>
        <taxon>Eukaryota</taxon>
        <taxon>Metazoa</taxon>
        <taxon>Chordata</taxon>
        <taxon>Tunicata</taxon>
        <taxon>Ascidiacea</taxon>
        <taxon>Phlebobranchia</taxon>
        <taxon>Cionidae</taxon>
        <taxon>Ciona</taxon>
    </lineage>
</organism>
<proteinExistence type="predicted"/>
<dbReference type="SUPFAM" id="SSF49265">
    <property type="entry name" value="Fibronectin type III"/>
    <property type="match status" value="1"/>
</dbReference>
<evidence type="ECO:0000256" key="3">
    <source>
        <dbReference type="SAM" id="SignalP"/>
    </source>
</evidence>
<reference evidence="5" key="3">
    <citation type="submission" date="2025-09" db="UniProtKB">
        <authorList>
            <consortium name="Ensembl"/>
        </authorList>
    </citation>
    <scope>IDENTIFICATION</scope>
</reference>
<feature type="chain" id="PRO_5003577316" description="Fibronectin type-III domain-containing protein" evidence="3">
    <location>
        <begin position="17"/>
        <end position="311"/>
    </location>
</feature>
<dbReference type="Proteomes" id="UP000007875">
    <property type="component" value="Unassembled WGS sequence"/>
</dbReference>
<dbReference type="InterPro" id="IPR035976">
    <property type="entry name" value="Sushi/SCR/CCP_sf"/>
</dbReference>
<reference evidence="6" key="1">
    <citation type="submission" date="2003-08" db="EMBL/GenBank/DDBJ databases">
        <authorList>
            <person name="Birren B."/>
            <person name="Nusbaum C."/>
            <person name="Abebe A."/>
            <person name="Abouelleil A."/>
            <person name="Adekoya E."/>
            <person name="Ait-zahra M."/>
            <person name="Allen N."/>
            <person name="Allen T."/>
            <person name="An P."/>
            <person name="Anderson M."/>
            <person name="Anderson S."/>
            <person name="Arachchi H."/>
            <person name="Armbruster J."/>
            <person name="Bachantsang P."/>
            <person name="Baldwin J."/>
            <person name="Barry A."/>
            <person name="Bayul T."/>
            <person name="Blitshsteyn B."/>
            <person name="Bloom T."/>
            <person name="Blye J."/>
            <person name="Boguslavskiy L."/>
            <person name="Borowsky M."/>
            <person name="Boukhgalter B."/>
            <person name="Brunache A."/>
            <person name="Butler J."/>
            <person name="Calixte N."/>
            <person name="Calvo S."/>
            <person name="Camarata J."/>
            <person name="Campo K."/>
            <person name="Chang J."/>
            <person name="Cheshatsang Y."/>
            <person name="Citroen M."/>
            <person name="Collymore A."/>
            <person name="Considine T."/>
            <person name="Cook A."/>
            <person name="Cooke P."/>
            <person name="Corum B."/>
            <person name="Cuomo C."/>
            <person name="David R."/>
            <person name="Dawoe T."/>
            <person name="Degray S."/>
            <person name="Dodge S."/>
            <person name="Dooley K."/>
            <person name="Dorje P."/>
            <person name="Dorjee K."/>
            <person name="Dorris L."/>
            <person name="Duffey N."/>
            <person name="Dupes A."/>
            <person name="Elkins T."/>
            <person name="Engels R."/>
            <person name="Erickson J."/>
            <person name="Farina A."/>
            <person name="Faro S."/>
            <person name="Ferreira P."/>
            <person name="Fischer H."/>
            <person name="Fitzgerald M."/>
            <person name="Foley K."/>
            <person name="Gage D."/>
            <person name="Galagan J."/>
            <person name="Gearin G."/>
            <person name="Gnerre S."/>
            <person name="Gnirke A."/>
            <person name="Goyette A."/>
            <person name="Graham J."/>
            <person name="Grandbois E."/>
            <person name="Gyaltsen K."/>
            <person name="Hafez N."/>
            <person name="Hagopian D."/>
            <person name="Hagos B."/>
            <person name="Hall J."/>
            <person name="Hatcher B."/>
            <person name="Heller A."/>
            <person name="Higgins H."/>
            <person name="Honan T."/>
            <person name="Horn A."/>
            <person name="Houde N."/>
            <person name="Hughes L."/>
            <person name="Hulme W."/>
            <person name="Husby E."/>
            <person name="Iliev I."/>
            <person name="Jaffe D."/>
            <person name="Jones C."/>
            <person name="Kamal M."/>
            <person name="Kamat A."/>
            <person name="Kamvysselis M."/>
            <person name="Karlsson E."/>
            <person name="Kells C."/>
            <person name="Kieu A."/>
            <person name="Kisner P."/>
            <person name="Kodira C."/>
            <person name="Kulbokas E."/>
            <person name="Labutti K."/>
            <person name="Lama D."/>
            <person name="Landers T."/>
            <person name="Leger J."/>
            <person name="Levine S."/>
            <person name="Lewis D."/>
            <person name="Lewis T."/>
            <person name="Lindblad-toh K."/>
            <person name="Liu X."/>
            <person name="Lokyitsang T."/>
            <person name="Lokyitsang Y."/>
            <person name="Lucien O."/>
            <person name="Lui A."/>
            <person name="Ma L.J."/>
            <person name="Mabbitt R."/>
            <person name="Macdonald J."/>
            <person name="Maclean C."/>
            <person name="Major J."/>
            <person name="Manning J."/>
            <person name="Marabella R."/>
            <person name="Maru K."/>
            <person name="Matthews C."/>
            <person name="Mauceli E."/>
            <person name="Mccarthy M."/>
            <person name="Mcdonough S."/>
            <person name="Mcghee T."/>
            <person name="Meldrim J."/>
            <person name="Meneus L."/>
            <person name="Mesirov J."/>
            <person name="Mihalev A."/>
            <person name="Mihova T."/>
            <person name="Mikkelsen T."/>
            <person name="Mlenga V."/>
            <person name="Moru K."/>
            <person name="Mozes J."/>
            <person name="Mulrain L."/>
            <person name="Munson G."/>
            <person name="Naylor J."/>
            <person name="Newes C."/>
            <person name="Nguyen C."/>
            <person name="Nguyen N."/>
            <person name="Nguyen T."/>
            <person name="Nicol R."/>
            <person name="Nielsen C."/>
            <person name="Nizzari M."/>
            <person name="Norbu C."/>
            <person name="Norbu N."/>
            <person name="O'donnell P."/>
            <person name="Okoawo O."/>
            <person name="O'leary S."/>
            <person name="Omotosho B."/>
            <person name="O'neill K."/>
            <person name="Osman S."/>
            <person name="Parker S."/>
            <person name="Perrin D."/>
            <person name="Phunkhang P."/>
            <person name="Piqani B."/>
            <person name="Purcell S."/>
            <person name="Rachupka T."/>
            <person name="Ramasamy U."/>
            <person name="Rameau R."/>
            <person name="Ray V."/>
            <person name="Raymond C."/>
            <person name="Retta R."/>
            <person name="Richardson S."/>
            <person name="Rise C."/>
            <person name="Rodriguez J."/>
            <person name="Rogers J."/>
            <person name="Rogov P."/>
            <person name="Rutman M."/>
            <person name="Schupbach R."/>
            <person name="Seaman C."/>
            <person name="Settipalli S."/>
            <person name="Sharpe T."/>
            <person name="Sheridan J."/>
            <person name="Sherpa N."/>
            <person name="Shi J."/>
            <person name="Smirnov S."/>
            <person name="Smith C."/>
            <person name="Sougnez C."/>
            <person name="Spencer B."/>
            <person name="Stalker J."/>
            <person name="Stange-thomann N."/>
            <person name="Stavropoulos S."/>
            <person name="Stetson K."/>
            <person name="Stone C."/>
            <person name="Stone S."/>
            <person name="Stubbs M."/>
            <person name="Talamas J."/>
            <person name="Tchuinga P."/>
            <person name="Tenzing P."/>
            <person name="Tesfaye S."/>
            <person name="Theodore J."/>
            <person name="Thoulutsang Y."/>
            <person name="Topham K."/>
            <person name="Towey S."/>
            <person name="Tsamla T."/>
            <person name="Tsomo N."/>
            <person name="Vallee D."/>
            <person name="Vassiliev H."/>
            <person name="Venkataraman V."/>
            <person name="Vinson J."/>
            <person name="Vo A."/>
            <person name="Wade C."/>
            <person name="Wang S."/>
            <person name="Wangchuk T."/>
            <person name="Wangdi T."/>
            <person name="Whittaker C."/>
            <person name="Wilkinson J."/>
            <person name="Wu Y."/>
            <person name="Wyman D."/>
            <person name="Yadav S."/>
            <person name="Yang S."/>
            <person name="Yang X."/>
            <person name="Yeager S."/>
            <person name="Yee E."/>
            <person name="Young G."/>
            <person name="Zainoun J."/>
            <person name="Zembeck L."/>
            <person name="Zimmer A."/>
            <person name="Zody M."/>
            <person name="Lander E."/>
        </authorList>
    </citation>
    <scope>NUCLEOTIDE SEQUENCE [LARGE SCALE GENOMIC DNA]</scope>
</reference>
<comment type="caution">
    <text evidence="2">Lacks conserved residue(s) required for the propagation of feature annotation.</text>
</comment>
<keyword evidence="6" id="KW-1185">Reference proteome</keyword>
<reference evidence="5" key="2">
    <citation type="submission" date="2025-08" db="UniProtKB">
        <authorList>
            <consortium name="Ensembl"/>
        </authorList>
    </citation>
    <scope>IDENTIFICATION</scope>
</reference>
<dbReference type="InterPro" id="IPR003961">
    <property type="entry name" value="FN3_dom"/>
</dbReference>
<dbReference type="SMART" id="SM00192">
    <property type="entry name" value="LDLa"/>
    <property type="match status" value="1"/>
</dbReference>
<dbReference type="InParanoid" id="H2Y669"/>
<protein>
    <recommendedName>
        <fullName evidence="4">Fibronectin type-III domain-containing protein</fullName>
    </recommendedName>
</protein>
<dbReference type="PANTHER" id="PTHR46957:SF3">
    <property type="entry name" value="CYTOKINE RECEPTOR"/>
    <property type="match status" value="1"/>
</dbReference>
<dbReference type="InterPro" id="IPR002172">
    <property type="entry name" value="LDrepeatLR_classA_rpt"/>
</dbReference>
<dbReference type="InterPro" id="IPR023415">
    <property type="entry name" value="LDLR_class-A_CS"/>
</dbReference>
<name>H2Y669_CIOSA</name>
<dbReference type="InterPro" id="IPR013783">
    <property type="entry name" value="Ig-like_fold"/>
</dbReference>
<dbReference type="PANTHER" id="PTHR46957">
    <property type="entry name" value="CYTOKINE RECEPTOR"/>
    <property type="match status" value="1"/>
</dbReference>
<evidence type="ECO:0000256" key="1">
    <source>
        <dbReference type="ARBA" id="ARBA00023157"/>
    </source>
</evidence>
<keyword evidence="3" id="KW-0732">Signal</keyword>
<feature type="disulfide bond" evidence="2">
    <location>
        <begin position="156"/>
        <end position="171"/>
    </location>
</feature>
<dbReference type="HOGENOM" id="CLU_826280_0_0_1"/>
<dbReference type="AlphaFoldDB" id="H2Y669"/>
<dbReference type="PROSITE" id="PS01209">
    <property type="entry name" value="LDLRA_1"/>
    <property type="match status" value="1"/>
</dbReference>
<feature type="signal peptide" evidence="3">
    <location>
        <begin position="1"/>
        <end position="16"/>
    </location>
</feature>
<dbReference type="OMA" id="RMSACFF"/>
<dbReference type="CDD" id="cd00112">
    <property type="entry name" value="LDLa"/>
    <property type="match status" value="1"/>
</dbReference>
<dbReference type="Gene3D" id="4.10.400.10">
    <property type="entry name" value="Low-density Lipoprotein Receptor"/>
    <property type="match status" value="1"/>
</dbReference>
<feature type="domain" description="Fibronectin type-III" evidence="4">
    <location>
        <begin position="23"/>
        <end position="120"/>
    </location>
</feature>
<dbReference type="Gene3D" id="2.60.40.10">
    <property type="entry name" value="Immunoglobulins"/>
    <property type="match status" value="1"/>
</dbReference>
<dbReference type="CDD" id="cd00063">
    <property type="entry name" value="FN3"/>
    <property type="match status" value="1"/>
</dbReference>
<dbReference type="GeneTree" id="ENSGT00390000001650"/>
<evidence type="ECO:0000259" key="4">
    <source>
        <dbReference type="PROSITE" id="PS50853"/>
    </source>
</evidence>
<dbReference type="GO" id="GO:0016020">
    <property type="term" value="C:membrane"/>
    <property type="evidence" value="ECO:0007669"/>
    <property type="project" value="UniProtKB-SubCell"/>
</dbReference>
<keyword evidence="1 2" id="KW-1015">Disulfide bond</keyword>
<evidence type="ECO:0000313" key="5">
    <source>
        <dbReference type="Ensembl" id="ENSCSAVP00000000817.1"/>
    </source>
</evidence>
<dbReference type="PROSITE" id="PS50068">
    <property type="entry name" value="LDLRA_2"/>
    <property type="match status" value="1"/>
</dbReference>
<sequence length="311" mass="34393">MISFLAIVVISALCEAQTGLPPPPQPPSFTRISWNDVRSTSFKVKWMASPQAQSYNVFLLINYESSVIRMYSNITETSLWVNDVLPKTIYAVRVQCVDRYGRLSGLGLPGRTKTFAAKITTTTTVAPTAPTPVGSCGAGYFTCETDQSCIDASWWCDKSKDCNDGTDERNCPGACPEITEFSNFGNFSCSRFNSRMSACFFDCNGDFVRDGPWYTMCVDDRWTRAVPVCRLHSVDVTLINIVSRMSSSEVEISFPAISQAASYDIYDAITISTNEPYAASFSFVVERPNVSGSIYNLQPNSSYMVRIVAVD</sequence>
<dbReference type="PROSITE" id="PS50853">
    <property type="entry name" value="FN3"/>
    <property type="match status" value="1"/>
</dbReference>
<dbReference type="Ensembl" id="ENSCSAVT00000000826.1">
    <property type="protein sequence ID" value="ENSCSAVP00000000817.1"/>
    <property type="gene ID" value="ENSCSAVG00000000463.1"/>
</dbReference>
<dbReference type="InterPro" id="IPR036116">
    <property type="entry name" value="FN3_sf"/>
</dbReference>
<accession>H2Y669</accession>
<dbReference type="SUPFAM" id="SSF57535">
    <property type="entry name" value="Complement control module/SCR domain"/>
    <property type="match status" value="1"/>
</dbReference>
<evidence type="ECO:0000256" key="2">
    <source>
        <dbReference type="PROSITE-ProRule" id="PRU00124"/>
    </source>
</evidence>
<dbReference type="InterPro" id="IPR050713">
    <property type="entry name" value="RTP_Phos/Ushers"/>
</dbReference>
<dbReference type="Pfam" id="PF00057">
    <property type="entry name" value="Ldl_recept_a"/>
    <property type="match status" value="1"/>
</dbReference>
<dbReference type="SUPFAM" id="SSF57424">
    <property type="entry name" value="LDL receptor-like module"/>
    <property type="match status" value="1"/>
</dbReference>
<evidence type="ECO:0000313" key="6">
    <source>
        <dbReference type="Proteomes" id="UP000007875"/>
    </source>
</evidence>